<proteinExistence type="predicted"/>
<comment type="caution">
    <text evidence="2">The sequence shown here is derived from an EMBL/GenBank/DDBJ whole genome shotgun (WGS) entry which is preliminary data.</text>
</comment>
<feature type="region of interest" description="Disordered" evidence="1">
    <location>
        <begin position="1"/>
        <end position="25"/>
    </location>
</feature>
<feature type="compositionally biased region" description="Basic and acidic residues" evidence="1">
    <location>
        <begin position="8"/>
        <end position="22"/>
    </location>
</feature>
<sequence>MSVLSRSPKIEMERSRKGREESETVQVNLSTNTIIDVAEEKVGDGASVAAEDGLFHISDEEAGIAGAYVGAHGYSFGLEEVGGLEGEVVKSEDQFSQSKEGVSGRVLVGLVGEEEAEGLEAFVMADGSV</sequence>
<organism evidence="2 3">
    <name type="scientific">Chiloscyllium punctatum</name>
    <name type="common">Brownbanded bambooshark</name>
    <name type="synonym">Hemiscyllium punctatum</name>
    <dbReference type="NCBI Taxonomy" id="137246"/>
    <lineage>
        <taxon>Eukaryota</taxon>
        <taxon>Metazoa</taxon>
        <taxon>Chordata</taxon>
        <taxon>Craniata</taxon>
        <taxon>Vertebrata</taxon>
        <taxon>Chondrichthyes</taxon>
        <taxon>Elasmobranchii</taxon>
        <taxon>Galeomorphii</taxon>
        <taxon>Galeoidea</taxon>
        <taxon>Orectolobiformes</taxon>
        <taxon>Hemiscylliidae</taxon>
        <taxon>Chiloscyllium</taxon>
    </lineage>
</organism>
<evidence type="ECO:0000313" key="2">
    <source>
        <dbReference type="EMBL" id="GCC19524.1"/>
    </source>
</evidence>
<keyword evidence="3" id="KW-1185">Reference proteome</keyword>
<protein>
    <submittedName>
        <fullName evidence="2">Uncharacterized protein</fullName>
    </submittedName>
</protein>
<accession>A0A401RN56</accession>
<name>A0A401RN56_CHIPU</name>
<gene>
    <name evidence="2" type="ORF">chiPu_0000047</name>
</gene>
<dbReference type="EMBL" id="BEZZ01000001">
    <property type="protein sequence ID" value="GCC19524.1"/>
    <property type="molecule type" value="Genomic_DNA"/>
</dbReference>
<dbReference type="AlphaFoldDB" id="A0A401RN56"/>
<dbReference type="Proteomes" id="UP000287033">
    <property type="component" value="Unassembled WGS sequence"/>
</dbReference>
<reference evidence="2 3" key="1">
    <citation type="journal article" date="2018" name="Nat. Ecol. Evol.">
        <title>Shark genomes provide insights into elasmobranch evolution and the origin of vertebrates.</title>
        <authorList>
            <person name="Hara Y"/>
            <person name="Yamaguchi K"/>
            <person name="Onimaru K"/>
            <person name="Kadota M"/>
            <person name="Koyanagi M"/>
            <person name="Keeley SD"/>
            <person name="Tatsumi K"/>
            <person name="Tanaka K"/>
            <person name="Motone F"/>
            <person name="Kageyama Y"/>
            <person name="Nozu R"/>
            <person name="Adachi N"/>
            <person name="Nishimura O"/>
            <person name="Nakagawa R"/>
            <person name="Tanegashima C"/>
            <person name="Kiyatake I"/>
            <person name="Matsumoto R"/>
            <person name="Murakumo K"/>
            <person name="Nishida K"/>
            <person name="Terakita A"/>
            <person name="Kuratani S"/>
            <person name="Sato K"/>
            <person name="Hyodo S Kuraku.S."/>
        </authorList>
    </citation>
    <scope>NUCLEOTIDE SEQUENCE [LARGE SCALE GENOMIC DNA]</scope>
</reference>
<evidence type="ECO:0000313" key="3">
    <source>
        <dbReference type="Proteomes" id="UP000287033"/>
    </source>
</evidence>
<evidence type="ECO:0000256" key="1">
    <source>
        <dbReference type="SAM" id="MobiDB-lite"/>
    </source>
</evidence>